<reference evidence="9 10" key="1">
    <citation type="submission" date="2018-08" db="EMBL/GenBank/DDBJ databases">
        <title>Draft genome of the lignicolous fungus Coniochaeta pulveracea.</title>
        <authorList>
            <person name="Borstlap C.J."/>
            <person name="De Witt R.N."/>
            <person name="Botha A."/>
            <person name="Volschenk H."/>
        </authorList>
    </citation>
    <scope>NUCLEOTIDE SEQUENCE [LARGE SCALE GENOMIC DNA]</scope>
    <source>
        <strain evidence="9 10">CAB683</strain>
    </source>
</reference>
<feature type="repeat" description="WD" evidence="6">
    <location>
        <begin position="384"/>
        <end position="418"/>
    </location>
</feature>
<dbReference type="PRINTS" id="PR00320">
    <property type="entry name" value="GPROTEINBRPT"/>
</dbReference>
<feature type="compositionally biased region" description="Basic and acidic residues" evidence="7">
    <location>
        <begin position="507"/>
        <end position="517"/>
    </location>
</feature>
<proteinExistence type="predicted"/>
<evidence type="ECO:0000313" key="9">
    <source>
        <dbReference type="EMBL" id="RKU40737.1"/>
    </source>
</evidence>
<evidence type="ECO:0000256" key="5">
    <source>
        <dbReference type="ARBA" id="ARBA00023242"/>
    </source>
</evidence>
<dbReference type="Pfam" id="PF00400">
    <property type="entry name" value="WD40"/>
    <property type="match status" value="4"/>
</dbReference>
<feature type="repeat" description="WD" evidence="6">
    <location>
        <begin position="187"/>
        <end position="229"/>
    </location>
</feature>
<dbReference type="PROSITE" id="PS50294">
    <property type="entry name" value="WD_REPEATS_REGION"/>
    <property type="match status" value="3"/>
</dbReference>
<dbReference type="GO" id="GO:0016740">
    <property type="term" value="F:transferase activity"/>
    <property type="evidence" value="ECO:0007669"/>
    <property type="project" value="UniProtKB-KW"/>
</dbReference>
<feature type="compositionally biased region" description="Basic and acidic residues" evidence="7">
    <location>
        <begin position="447"/>
        <end position="457"/>
    </location>
</feature>
<feature type="repeat" description="WD" evidence="6">
    <location>
        <begin position="283"/>
        <end position="325"/>
    </location>
</feature>
<dbReference type="InterPro" id="IPR019775">
    <property type="entry name" value="WD40_repeat_CS"/>
</dbReference>
<sequence>MAPVDVVDDNDVDMMEEDDDQAQKRINEEYKTWKKNSPFLYDMILSTALEWPTLTTQWFPDVKDPKDKNYMVHRLLIGTHTSEGKPNYLQIAEVEIPKAVAPTVHDYDEERGEIGGYGSKMPSGEAPAIRFKITQKIDHPGEVNKARYQPQNPDIIATLAIDGRVLIFDRTKHSIDPLGTPSPQVELIGHEQEGFGLNWSPHQEGVLATGSEDKTVCTWDLTTLQSGKTLKPSRQYRHHSHIVNDVQYHPLIRHFLGTVSDDLTMQILDLREASSTKSVITATGGHTDAINALAFNPRAEYIVATASADQTVGIWDIRNTREKVHTLVGHTDAVTSLAWNPKESAILGSGGYDRRVMFWDLSKVGEEQTPDDAEDGPPELLFMHGGHTNHLADFSWNQNDPWLLCSAAEDNLLQIWKVAKSIVGQDEAGLDLSEVGRGGNDGGMGEAIRDESGRESTPKSAAPAASVAKKLARNSRSRSSRPMPDQEDTAAGNDSPSPPHKAFMWPKDPEELIVEGKLRRRSQKP</sequence>
<dbReference type="GO" id="GO:0005634">
    <property type="term" value="C:nucleus"/>
    <property type="evidence" value="ECO:0007669"/>
    <property type="project" value="UniProtKB-SubCell"/>
</dbReference>
<feature type="domain" description="Histone-binding protein RBBP4-like N-terminal" evidence="8">
    <location>
        <begin position="28"/>
        <end position="98"/>
    </location>
</feature>
<dbReference type="Pfam" id="PF12265">
    <property type="entry name" value="CAF1C_H4-bd"/>
    <property type="match status" value="1"/>
</dbReference>
<evidence type="ECO:0000313" key="10">
    <source>
        <dbReference type="Proteomes" id="UP000275385"/>
    </source>
</evidence>
<feature type="compositionally biased region" description="Basic residues" evidence="7">
    <location>
        <begin position="470"/>
        <end position="479"/>
    </location>
</feature>
<dbReference type="EMBL" id="QVQW01000093">
    <property type="protein sequence ID" value="RKU40737.1"/>
    <property type="molecule type" value="Genomic_DNA"/>
</dbReference>
<name>A0A420XYL0_9PEZI</name>
<dbReference type="SMART" id="SM00320">
    <property type="entry name" value="WD40"/>
    <property type="match status" value="6"/>
</dbReference>
<comment type="subcellular location">
    <subcellularLocation>
        <location evidence="1">Nucleus</location>
    </subcellularLocation>
</comment>
<dbReference type="PROSITE" id="PS50082">
    <property type="entry name" value="WD_REPEATS_2"/>
    <property type="match status" value="4"/>
</dbReference>
<keyword evidence="9" id="KW-0808">Transferase</keyword>
<protein>
    <submittedName>
        <fullName evidence="9">Histone acetyltransferase type B subunit 2</fullName>
    </submittedName>
</protein>
<evidence type="ECO:0000256" key="4">
    <source>
        <dbReference type="ARBA" id="ARBA00022853"/>
    </source>
</evidence>
<dbReference type="InterPro" id="IPR022052">
    <property type="entry name" value="Histone-bd_RBBP4-like_N"/>
</dbReference>
<comment type="caution">
    <text evidence="9">The sequence shown here is derived from an EMBL/GenBank/DDBJ whole genome shotgun (WGS) entry which is preliminary data.</text>
</comment>
<dbReference type="Gene3D" id="2.130.10.10">
    <property type="entry name" value="YVTN repeat-like/Quinoprotein amine dehydrogenase"/>
    <property type="match status" value="1"/>
</dbReference>
<dbReference type="InterPro" id="IPR036322">
    <property type="entry name" value="WD40_repeat_dom_sf"/>
</dbReference>
<feature type="compositionally biased region" description="Gly residues" evidence="7">
    <location>
        <begin position="436"/>
        <end position="445"/>
    </location>
</feature>
<organism evidence="9 10">
    <name type="scientific">Coniochaeta pulveracea</name>
    <dbReference type="NCBI Taxonomy" id="177199"/>
    <lineage>
        <taxon>Eukaryota</taxon>
        <taxon>Fungi</taxon>
        <taxon>Dikarya</taxon>
        <taxon>Ascomycota</taxon>
        <taxon>Pezizomycotina</taxon>
        <taxon>Sordariomycetes</taxon>
        <taxon>Sordariomycetidae</taxon>
        <taxon>Coniochaetales</taxon>
        <taxon>Coniochaetaceae</taxon>
        <taxon>Coniochaeta</taxon>
    </lineage>
</organism>
<evidence type="ECO:0000256" key="6">
    <source>
        <dbReference type="PROSITE-ProRule" id="PRU00221"/>
    </source>
</evidence>
<dbReference type="GO" id="GO:0006325">
    <property type="term" value="P:chromatin organization"/>
    <property type="evidence" value="ECO:0007669"/>
    <property type="project" value="UniProtKB-KW"/>
</dbReference>
<feature type="region of interest" description="Disordered" evidence="7">
    <location>
        <begin position="431"/>
        <end position="525"/>
    </location>
</feature>
<dbReference type="SUPFAM" id="SSF50978">
    <property type="entry name" value="WD40 repeat-like"/>
    <property type="match status" value="1"/>
</dbReference>
<dbReference type="Proteomes" id="UP000275385">
    <property type="component" value="Unassembled WGS sequence"/>
</dbReference>
<keyword evidence="2 6" id="KW-0853">WD repeat</keyword>
<gene>
    <name evidence="9" type="primary">HAT2</name>
    <name evidence="9" type="ORF">DL546_003177</name>
</gene>
<keyword evidence="5" id="KW-0539">Nucleus</keyword>
<keyword evidence="4" id="KW-0156">Chromatin regulator</keyword>
<evidence type="ECO:0000256" key="1">
    <source>
        <dbReference type="ARBA" id="ARBA00004123"/>
    </source>
</evidence>
<dbReference type="PROSITE" id="PS00678">
    <property type="entry name" value="WD_REPEATS_1"/>
    <property type="match status" value="3"/>
</dbReference>
<dbReference type="OrthoDB" id="427795at2759"/>
<keyword evidence="10" id="KW-1185">Reference proteome</keyword>
<feature type="repeat" description="WD" evidence="6">
    <location>
        <begin position="327"/>
        <end position="369"/>
    </location>
</feature>
<dbReference type="STRING" id="177199.A0A420XYL0"/>
<evidence type="ECO:0000256" key="3">
    <source>
        <dbReference type="ARBA" id="ARBA00022737"/>
    </source>
</evidence>
<dbReference type="AlphaFoldDB" id="A0A420XYL0"/>
<dbReference type="PANTHER" id="PTHR22850">
    <property type="entry name" value="WD40 REPEAT FAMILY"/>
    <property type="match status" value="1"/>
</dbReference>
<feature type="compositionally biased region" description="Low complexity" evidence="7">
    <location>
        <begin position="458"/>
        <end position="469"/>
    </location>
</feature>
<accession>A0A420XYL0</accession>
<keyword evidence="3" id="KW-0677">Repeat</keyword>
<dbReference type="InterPro" id="IPR001680">
    <property type="entry name" value="WD40_rpt"/>
</dbReference>
<evidence type="ECO:0000256" key="2">
    <source>
        <dbReference type="ARBA" id="ARBA00022574"/>
    </source>
</evidence>
<dbReference type="CDD" id="cd00200">
    <property type="entry name" value="WD40"/>
    <property type="match status" value="1"/>
</dbReference>
<dbReference type="InterPro" id="IPR050459">
    <property type="entry name" value="WD_repeat_RBAP46/RBAP48/MSI1"/>
</dbReference>
<evidence type="ECO:0000256" key="7">
    <source>
        <dbReference type="SAM" id="MobiDB-lite"/>
    </source>
</evidence>
<dbReference type="InterPro" id="IPR020472">
    <property type="entry name" value="WD40_PAC1"/>
</dbReference>
<evidence type="ECO:0000259" key="8">
    <source>
        <dbReference type="Pfam" id="PF12265"/>
    </source>
</evidence>
<dbReference type="InterPro" id="IPR015943">
    <property type="entry name" value="WD40/YVTN_repeat-like_dom_sf"/>
</dbReference>